<dbReference type="Proteomes" id="UP000314294">
    <property type="component" value="Unassembled WGS sequence"/>
</dbReference>
<name>A0A4Z2HHJ9_9TELE</name>
<feature type="compositionally biased region" description="Low complexity" evidence="1">
    <location>
        <begin position="38"/>
        <end position="52"/>
    </location>
</feature>
<accession>A0A4Z2HHJ9</accession>
<comment type="caution">
    <text evidence="2">The sequence shown here is derived from an EMBL/GenBank/DDBJ whole genome shotgun (WGS) entry which is preliminary data.</text>
</comment>
<evidence type="ECO:0000313" key="3">
    <source>
        <dbReference type="Proteomes" id="UP000314294"/>
    </source>
</evidence>
<proteinExistence type="predicted"/>
<feature type="region of interest" description="Disordered" evidence="1">
    <location>
        <begin position="18"/>
        <end position="52"/>
    </location>
</feature>
<evidence type="ECO:0000313" key="2">
    <source>
        <dbReference type="EMBL" id="TNN64745.1"/>
    </source>
</evidence>
<keyword evidence="3" id="KW-1185">Reference proteome</keyword>
<gene>
    <name evidence="2" type="ORF">EYF80_025051</name>
</gene>
<evidence type="ECO:0000256" key="1">
    <source>
        <dbReference type="SAM" id="MobiDB-lite"/>
    </source>
</evidence>
<sequence length="143" mass="15326">MNRGWSVGDKQLLLPLTLNQGDSSREKKPNSVEQLYLTSSPSGKSTSPSRLGPRLLPLFPRSGALHIVSQSGTAGCHAARQPREGKCFMSGDNVSAARLRASSKKATLISLSALKVAMADREPSLIRYPRGVAAWPSPASDHF</sequence>
<organism evidence="2 3">
    <name type="scientific">Liparis tanakae</name>
    <name type="common">Tanaka's snailfish</name>
    <dbReference type="NCBI Taxonomy" id="230148"/>
    <lineage>
        <taxon>Eukaryota</taxon>
        <taxon>Metazoa</taxon>
        <taxon>Chordata</taxon>
        <taxon>Craniata</taxon>
        <taxon>Vertebrata</taxon>
        <taxon>Euteleostomi</taxon>
        <taxon>Actinopterygii</taxon>
        <taxon>Neopterygii</taxon>
        <taxon>Teleostei</taxon>
        <taxon>Neoteleostei</taxon>
        <taxon>Acanthomorphata</taxon>
        <taxon>Eupercaria</taxon>
        <taxon>Perciformes</taxon>
        <taxon>Cottioidei</taxon>
        <taxon>Cottales</taxon>
        <taxon>Liparidae</taxon>
        <taxon>Liparis</taxon>
    </lineage>
</organism>
<reference evidence="2 3" key="1">
    <citation type="submission" date="2019-03" db="EMBL/GenBank/DDBJ databases">
        <title>First draft genome of Liparis tanakae, snailfish: a comprehensive survey of snailfish specific genes.</title>
        <authorList>
            <person name="Kim W."/>
            <person name="Song I."/>
            <person name="Jeong J.-H."/>
            <person name="Kim D."/>
            <person name="Kim S."/>
            <person name="Ryu S."/>
            <person name="Song J.Y."/>
            <person name="Lee S.K."/>
        </authorList>
    </citation>
    <scope>NUCLEOTIDE SEQUENCE [LARGE SCALE GENOMIC DNA]</scope>
    <source>
        <tissue evidence="2">Muscle</tissue>
    </source>
</reference>
<protein>
    <submittedName>
        <fullName evidence="2">Uncharacterized protein</fullName>
    </submittedName>
</protein>
<dbReference type="EMBL" id="SRLO01000247">
    <property type="protein sequence ID" value="TNN64745.1"/>
    <property type="molecule type" value="Genomic_DNA"/>
</dbReference>
<dbReference type="AlphaFoldDB" id="A0A4Z2HHJ9"/>